<dbReference type="CDD" id="cd07914">
    <property type="entry name" value="IGPD"/>
    <property type="match status" value="1"/>
</dbReference>
<dbReference type="Gene3D" id="3.30.230.40">
    <property type="entry name" value="Imidazole glycerol phosphate dehydratase, domain 1"/>
    <property type="match status" value="2"/>
</dbReference>
<comment type="pathway">
    <text evidence="1 6 7">Amino-acid biosynthesis; L-histidine biosynthesis; L-histidine from 5-phospho-alpha-D-ribose 1-diphosphate: step 6/9.</text>
</comment>
<dbReference type="PANTHER" id="PTHR23133">
    <property type="entry name" value="IMIDAZOLEGLYCEROL-PHOSPHATE DEHYDRATASE HIS7"/>
    <property type="match status" value="1"/>
</dbReference>
<proteinExistence type="inferred from homology"/>
<comment type="similarity">
    <text evidence="6 7">Belongs to the imidazoleglycerol-phosphate dehydratase family.</text>
</comment>
<name>A0A6N7USU2_9FIRM</name>
<dbReference type="NCBIfam" id="NF002111">
    <property type="entry name" value="PRK00951.2-1"/>
    <property type="match status" value="1"/>
</dbReference>
<dbReference type="GO" id="GO:0000105">
    <property type="term" value="P:L-histidine biosynthetic process"/>
    <property type="evidence" value="ECO:0007669"/>
    <property type="project" value="UniProtKB-UniRule"/>
</dbReference>
<comment type="subcellular location">
    <subcellularLocation>
        <location evidence="6 7">Cytoplasm</location>
    </subcellularLocation>
</comment>
<dbReference type="Pfam" id="PF00475">
    <property type="entry name" value="IGPD"/>
    <property type="match status" value="1"/>
</dbReference>
<evidence type="ECO:0000313" key="8">
    <source>
        <dbReference type="EMBL" id="MSR94263.1"/>
    </source>
</evidence>
<keyword evidence="3 6" id="KW-0028">Amino-acid biosynthesis</keyword>
<dbReference type="PROSITE" id="PS00954">
    <property type="entry name" value="IGP_DEHYDRATASE_1"/>
    <property type="match status" value="1"/>
</dbReference>
<evidence type="ECO:0000256" key="5">
    <source>
        <dbReference type="ARBA" id="ARBA00023239"/>
    </source>
</evidence>
<dbReference type="FunFam" id="3.30.230.40:FF:000001">
    <property type="entry name" value="Imidazoleglycerol-phosphate dehydratase HisB"/>
    <property type="match status" value="1"/>
</dbReference>
<evidence type="ECO:0000313" key="9">
    <source>
        <dbReference type="Proteomes" id="UP000434409"/>
    </source>
</evidence>
<evidence type="ECO:0000256" key="7">
    <source>
        <dbReference type="RuleBase" id="RU000599"/>
    </source>
</evidence>
<dbReference type="AlphaFoldDB" id="A0A6N7USU2"/>
<dbReference type="HAMAP" id="MF_00076">
    <property type="entry name" value="HisB"/>
    <property type="match status" value="1"/>
</dbReference>
<keyword evidence="6" id="KW-0963">Cytoplasm</keyword>
<dbReference type="NCBIfam" id="NF002114">
    <property type="entry name" value="PRK00951.2-4"/>
    <property type="match status" value="1"/>
</dbReference>
<organism evidence="8 9">
    <name type="scientific">Suipraeoptans intestinalis</name>
    <dbReference type="NCBI Taxonomy" id="2606628"/>
    <lineage>
        <taxon>Bacteria</taxon>
        <taxon>Bacillati</taxon>
        <taxon>Bacillota</taxon>
        <taxon>Clostridia</taxon>
        <taxon>Lachnospirales</taxon>
        <taxon>Lachnospiraceae</taxon>
        <taxon>Suipraeoptans</taxon>
    </lineage>
</organism>
<dbReference type="EMBL" id="VULY01000018">
    <property type="protein sequence ID" value="MSR94263.1"/>
    <property type="molecule type" value="Genomic_DNA"/>
</dbReference>
<keyword evidence="9" id="KW-1185">Reference proteome</keyword>
<dbReference type="GO" id="GO:0004424">
    <property type="term" value="F:imidazoleglycerol-phosphate dehydratase activity"/>
    <property type="evidence" value="ECO:0007669"/>
    <property type="project" value="UniProtKB-UniRule"/>
</dbReference>
<dbReference type="GO" id="GO:0005737">
    <property type="term" value="C:cytoplasm"/>
    <property type="evidence" value="ECO:0007669"/>
    <property type="project" value="UniProtKB-SubCell"/>
</dbReference>
<evidence type="ECO:0000256" key="4">
    <source>
        <dbReference type="ARBA" id="ARBA00023102"/>
    </source>
</evidence>
<accession>A0A6N7USU2</accession>
<dbReference type="InterPro" id="IPR038494">
    <property type="entry name" value="IGPD_sf"/>
</dbReference>
<dbReference type="InterPro" id="IPR020568">
    <property type="entry name" value="Ribosomal_Su5_D2-typ_SF"/>
</dbReference>
<gene>
    <name evidence="6 8" type="primary">hisB</name>
    <name evidence="8" type="ORF">FYJ34_08330</name>
</gene>
<keyword evidence="5 6" id="KW-0456">Lyase</keyword>
<evidence type="ECO:0000256" key="1">
    <source>
        <dbReference type="ARBA" id="ARBA00005047"/>
    </source>
</evidence>
<evidence type="ECO:0000256" key="3">
    <source>
        <dbReference type="ARBA" id="ARBA00022605"/>
    </source>
</evidence>
<dbReference type="FunFam" id="3.30.230.40:FF:000003">
    <property type="entry name" value="Imidazoleglycerol-phosphate dehydratase HisB"/>
    <property type="match status" value="1"/>
</dbReference>
<keyword evidence="4 6" id="KW-0368">Histidine biosynthesis</keyword>
<evidence type="ECO:0000256" key="6">
    <source>
        <dbReference type="HAMAP-Rule" id="MF_00076"/>
    </source>
</evidence>
<dbReference type="PROSITE" id="PS00955">
    <property type="entry name" value="IGP_DEHYDRATASE_2"/>
    <property type="match status" value="1"/>
</dbReference>
<dbReference type="EC" id="4.2.1.19" evidence="6 7"/>
<dbReference type="InterPro" id="IPR020565">
    <property type="entry name" value="ImidazoleglycerP_deHydtase_CS"/>
</dbReference>
<sequence length="196" mass="21507">MRTCQIKRTTTETQIRLHLNLDGDGSSSIDSGCGFLDHMLTLFAKHSRIFLELSCKGDTQVDDHHTVEDIGIVLGSAFSQALGDRRGILRYGHAILPMDEALLLSAVDLDGRGHLTCALEIPTEKVGTFDTQLVEEFWLAFVRHAGCSLHIRQLSGTNSHHIIEGAFKSVARSLRTAVRIDTAFPQDLPSTKGVLS</sequence>
<dbReference type="InterPro" id="IPR000807">
    <property type="entry name" value="ImidazoleglycerolP_deHydtase"/>
</dbReference>
<evidence type="ECO:0000256" key="2">
    <source>
        <dbReference type="ARBA" id="ARBA00016664"/>
    </source>
</evidence>
<dbReference type="SUPFAM" id="SSF54211">
    <property type="entry name" value="Ribosomal protein S5 domain 2-like"/>
    <property type="match status" value="2"/>
</dbReference>
<comment type="caution">
    <text evidence="8">The sequence shown here is derived from an EMBL/GenBank/DDBJ whole genome shotgun (WGS) entry which is preliminary data.</text>
</comment>
<dbReference type="RefSeq" id="WP_154477793.1">
    <property type="nucleotide sequence ID" value="NZ_VULY01000018.1"/>
</dbReference>
<dbReference type="Proteomes" id="UP000434409">
    <property type="component" value="Unassembled WGS sequence"/>
</dbReference>
<dbReference type="UniPathway" id="UPA00031">
    <property type="reaction ID" value="UER00011"/>
</dbReference>
<dbReference type="PANTHER" id="PTHR23133:SF2">
    <property type="entry name" value="IMIDAZOLEGLYCEROL-PHOSPHATE DEHYDRATASE"/>
    <property type="match status" value="1"/>
</dbReference>
<comment type="catalytic activity">
    <reaction evidence="6 7">
        <text>D-erythro-1-(imidazol-4-yl)glycerol 3-phosphate = 3-(imidazol-4-yl)-2-oxopropyl phosphate + H2O</text>
        <dbReference type="Rhea" id="RHEA:11040"/>
        <dbReference type="ChEBI" id="CHEBI:15377"/>
        <dbReference type="ChEBI" id="CHEBI:57766"/>
        <dbReference type="ChEBI" id="CHEBI:58278"/>
        <dbReference type="EC" id="4.2.1.19"/>
    </reaction>
</comment>
<protein>
    <recommendedName>
        <fullName evidence="2 6">Imidazoleglycerol-phosphate dehydratase</fullName>
        <shortName evidence="6">IGPD</shortName>
        <ecNumber evidence="6 7">4.2.1.19</ecNumber>
    </recommendedName>
</protein>
<reference evidence="8 9" key="1">
    <citation type="submission" date="2019-08" db="EMBL/GenBank/DDBJ databases">
        <title>In-depth cultivation of the pig gut microbiome towards novel bacterial diversity and tailored functional studies.</title>
        <authorList>
            <person name="Wylensek D."/>
            <person name="Hitch T.C.A."/>
            <person name="Clavel T."/>
        </authorList>
    </citation>
    <scope>NUCLEOTIDE SEQUENCE [LARGE SCALE GENOMIC DNA]</scope>
    <source>
        <strain evidence="8 9">68-1-5</strain>
    </source>
</reference>